<organism evidence="2 3">
    <name type="scientific">Boudabousia tangfeifanii</name>
    <dbReference type="NCBI Taxonomy" id="1912795"/>
    <lineage>
        <taxon>Bacteria</taxon>
        <taxon>Bacillati</taxon>
        <taxon>Actinomycetota</taxon>
        <taxon>Actinomycetes</taxon>
        <taxon>Actinomycetales</taxon>
        <taxon>Actinomycetaceae</taxon>
        <taxon>Boudabousia</taxon>
    </lineage>
</organism>
<proteinExistence type="predicted"/>
<dbReference type="InterPro" id="IPR000182">
    <property type="entry name" value="GNAT_dom"/>
</dbReference>
<dbReference type="Proteomes" id="UP000176288">
    <property type="component" value="Chromosome"/>
</dbReference>
<evidence type="ECO:0000313" key="3">
    <source>
        <dbReference type="Proteomes" id="UP000176288"/>
    </source>
</evidence>
<dbReference type="KEGG" id="avu:BK816_08040"/>
<dbReference type="SUPFAM" id="SSF55729">
    <property type="entry name" value="Acyl-CoA N-acyltransferases (Nat)"/>
    <property type="match status" value="1"/>
</dbReference>
<dbReference type="RefSeq" id="WP_071164704.1">
    <property type="nucleotide sequence ID" value="NZ_CP017812.1"/>
</dbReference>
<dbReference type="PROSITE" id="PS51186">
    <property type="entry name" value="GNAT"/>
    <property type="match status" value="1"/>
</dbReference>
<dbReference type="PANTHER" id="PTHR39173">
    <property type="entry name" value="ACETYLTRANSFERASE"/>
    <property type="match status" value="1"/>
</dbReference>
<protein>
    <recommendedName>
        <fullName evidence="1">N-acetyltransferase domain-containing protein</fullName>
    </recommendedName>
</protein>
<feature type="domain" description="N-acetyltransferase" evidence="1">
    <location>
        <begin position="5"/>
        <end position="176"/>
    </location>
</feature>
<name>A0A1D9MLJ0_9ACTO</name>
<dbReference type="PANTHER" id="PTHR39173:SF1">
    <property type="entry name" value="ACETYLTRANSFERASE"/>
    <property type="match status" value="1"/>
</dbReference>
<dbReference type="InterPro" id="IPR016181">
    <property type="entry name" value="Acyl_CoA_acyltransferase"/>
</dbReference>
<dbReference type="CDD" id="cd04301">
    <property type="entry name" value="NAT_SF"/>
    <property type="match status" value="1"/>
</dbReference>
<keyword evidence="3" id="KW-1185">Reference proteome</keyword>
<reference evidence="2 3" key="1">
    <citation type="submission" date="2016-10" db="EMBL/GenBank/DDBJ databases">
        <title>Actinomyces aegypiusis sp. nov., isolated from the Aegypius monachus in Qinghai Tibet Plateau China.</title>
        <authorList>
            <person name="Wang Y."/>
        </authorList>
    </citation>
    <scope>NUCLEOTIDE SEQUENCE [LARGE SCALE GENOMIC DNA]</scope>
    <source>
        <strain evidence="2 3">VUL4_3</strain>
    </source>
</reference>
<dbReference type="Gene3D" id="3.40.630.30">
    <property type="match status" value="1"/>
</dbReference>
<evidence type="ECO:0000259" key="1">
    <source>
        <dbReference type="PROSITE" id="PS51186"/>
    </source>
</evidence>
<accession>A0A1D9MLJ0</accession>
<gene>
    <name evidence="2" type="ORF">BK816_08040</name>
</gene>
<dbReference type="OrthoDB" id="9797989at2"/>
<dbReference type="Pfam" id="PF13302">
    <property type="entry name" value="Acetyltransf_3"/>
    <property type="match status" value="1"/>
</dbReference>
<dbReference type="GO" id="GO:0016747">
    <property type="term" value="F:acyltransferase activity, transferring groups other than amino-acyl groups"/>
    <property type="evidence" value="ECO:0007669"/>
    <property type="project" value="InterPro"/>
</dbReference>
<sequence>MGAKLKLIEPSQEWADRIIEYRQEFLADGSELAGTGSLARFENIDEWFAKVVAYSRPETCPPNLVPATQFLLVDETKHQLIGMLQLRHCLNDFLAIYGGHIGYSVRPSQRRQGYATKMLALALEAAKERGLKRVLITCLEDNEGSRKVIQNNGGCYESTAHEPNENLNLERYWIDL</sequence>
<dbReference type="EMBL" id="CP017812">
    <property type="protein sequence ID" value="AOZ73241.1"/>
    <property type="molecule type" value="Genomic_DNA"/>
</dbReference>
<evidence type="ECO:0000313" key="2">
    <source>
        <dbReference type="EMBL" id="AOZ73241.1"/>
    </source>
</evidence>
<dbReference type="AlphaFoldDB" id="A0A1D9MLJ0"/>